<name>A0A166FZE0_9AGAM</name>
<dbReference type="EMBL" id="KV428024">
    <property type="protein sequence ID" value="KZT41156.1"/>
    <property type="molecule type" value="Genomic_DNA"/>
</dbReference>
<organism evidence="2 3">
    <name type="scientific">Sistotremastrum suecicum HHB10207 ss-3</name>
    <dbReference type="NCBI Taxonomy" id="1314776"/>
    <lineage>
        <taxon>Eukaryota</taxon>
        <taxon>Fungi</taxon>
        <taxon>Dikarya</taxon>
        <taxon>Basidiomycota</taxon>
        <taxon>Agaricomycotina</taxon>
        <taxon>Agaricomycetes</taxon>
        <taxon>Sistotremastrales</taxon>
        <taxon>Sistotremastraceae</taxon>
        <taxon>Sistotremastrum</taxon>
    </lineage>
</organism>
<proteinExistence type="predicted"/>
<evidence type="ECO:0000313" key="3">
    <source>
        <dbReference type="Proteomes" id="UP000076798"/>
    </source>
</evidence>
<feature type="region of interest" description="Disordered" evidence="1">
    <location>
        <begin position="1004"/>
        <end position="1078"/>
    </location>
</feature>
<dbReference type="OrthoDB" id="3269353at2759"/>
<evidence type="ECO:0000256" key="1">
    <source>
        <dbReference type="SAM" id="MobiDB-lite"/>
    </source>
</evidence>
<dbReference type="AlphaFoldDB" id="A0A166FZE0"/>
<feature type="compositionally biased region" description="Polar residues" evidence="1">
    <location>
        <begin position="1020"/>
        <end position="1034"/>
    </location>
</feature>
<dbReference type="Proteomes" id="UP000076798">
    <property type="component" value="Unassembled WGS sequence"/>
</dbReference>
<gene>
    <name evidence="2" type="ORF">SISSUDRAFT_1059713</name>
</gene>
<feature type="compositionally biased region" description="Low complexity" evidence="1">
    <location>
        <begin position="287"/>
        <end position="301"/>
    </location>
</feature>
<feature type="compositionally biased region" description="Polar residues" evidence="1">
    <location>
        <begin position="302"/>
        <end position="314"/>
    </location>
</feature>
<dbReference type="STRING" id="1314776.A0A166FZE0"/>
<protein>
    <submittedName>
        <fullName evidence="2">Uncharacterized protein</fullName>
    </submittedName>
</protein>
<feature type="compositionally biased region" description="Basic and acidic residues" evidence="1">
    <location>
        <begin position="14"/>
        <end position="25"/>
    </location>
</feature>
<feature type="compositionally biased region" description="Low complexity" evidence="1">
    <location>
        <begin position="488"/>
        <end position="511"/>
    </location>
</feature>
<feature type="region of interest" description="Disordered" evidence="1">
    <location>
        <begin position="1"/>
        <end position="43"/>
    </location>
</feature>
<evidence type="ECO:0000313" key="2">
    <source>
        <dbReference type="EMBL" id="KZT41156.1"/>
    </source>
</evidence>
<feature type="compositionally biased region" description="Polar residues" evidence="1">
    <location>
        <begin position="257"/>
        <end position="268"/>
    </location>
</feature>
<reference evidence="2 3" key="1">
    <citation type="journal article" date="2016" name="Mol. Biol. Evol.">
        <title>Comparative Genomics of Early-Diverging Mushroom-Forming Fungi Provides Insights into the Origins of Lignocellulose Decay Capabilities.</title>
        <authorList>
            <person name="Nagy L.G."/>
            <person name="Riley R."/>
            <person name="Tritt A."/>
            <person name="Adam C."/>
            <person name="Daum C."/>
            <person name="Floudas D."/>
            <person name="Sun H."/>
            <person name="Yadav J.S."/>
            <person name="Pangilinan J."/>
            <person name="Larsson K.H."/>
            <person name="Matsuura K."/>
            <person name="Barry K."/>
            <person name="Labutti K."/>
            <person name="Kuo R."/>
            <person name="Ohm R.A."/>
            <person name="Bhattacharya S.S."/>
            <person name="Shirouzu T."/>
            <person name="Yoshinaga Y."/>
            <person name="Martin F.M."/>
            <person name="Grigoriev I.V."/>
            <person name="Hibbett D.S."/>
        </authorList>
    </citation>
    <scope>NUCLEOTIDE SEQUENCE [LARGE SCALE GENOMIC DNA]</scope>
    <source>
        <strain evidence="2 3">HHB10207 ss-3</strain>
    </source>
</reference>
<feature type="region of interest" description="Disordered" evidence="1">
    <location>
        <begin position="488"/>
        <end position="531"/>
    </location>
</feature>
<feature type="compositionally biased region" description="Pro residues" evidence="1">
    <location>
        <begin position="1065"/>
        <end position="1074"/>
    </location>
</feature>
<accession>A0A166FZE0</accession>
<keyword evidence="3" id="KW-1185">Reference proteome</keyword>
<sequence length="1175" mass="129263">MSHLTSRLPFARRVPSDIRRAELHPKSSSPPDSELTDVPSQHGAERFHASYVADDDDDALPPFDSPFSRVKKVSTLSYGQHGIRDTRTQTRTSKWLVVVLPPPSLPHGLSSLGHTLSVGPPTRFGSGILMPLMSTMYHQLTAIAREFNFPSTSGLCLYLHVSSPSSFEPPRISDESWSLLWSHLFDEPFTPSLQSPLPIGGWIEFDVDPRRARWFDTWLNAQRRQMFETPRGSLSTIPATRDAAFSVTEADGEWAAPNQTTERGSRGSSPKHRHVPRRLSLVEKRPPSASSSVSRLPVRSPNGRSALNPLSQRPQHTHALSPVVQVDEQPDGGGNDLASVVQSWRESTLTPASARSALWRTTMDAADSPNSVPVSPDPSSAPIIISLDASDDSPESARELDLNEFRWSISSYGPPSGDTEPNQWPSPLDSLDLPERLRGSVCNTPSIATSFGGDDSTAEEDLLPDPYRLPSPDIAWRAIESVPCTPSTCTSWGPPSPTSSFSSTIHSRPPSVDLAHRSRGSAPVSPSTYPHPLSAHPVPLTVEGLAQAFSEHHSNDIPVVDTTSSNVEIGVFKQVWPYIPYEISTPHDEVDQHVRPSKDAVIHDDHAPVPEPNPNPFSVYPYFDLYPSLYPELSIYPPIAVQMPSPLGASATLSSEVAMQNVQRCLSATTRRLSNADSPDVVRLEDRYPFFNIYPPVYPHLIIYPPMSALLDSPSIRAPVSEMSQDVLTTVVYPNFNIYPPQYPYFDIYCEGSCFGVNETSEGLETSALRSPLPNLESPWILRTQYPTFILYPPIYPDLIIYPPMSMSTTNIHRPHNHEVSRDLITTSLTPAYPCVLPYPPVYPHLNPYNQGHTEQRINQLLPTQLPDNDRITAPGTYCNTSLAPSYPNMVIYPAVYPFVEPYPLVVAPSVAPCVIDDVLPSPELSTTIIPEYPKFSLYPPVYPFIEIYPDTLSNDTVGYHVMADRELLAQVTSDVPSTQANLTVTSHLDSTAIAITVTNRVPRRRSHSELHDKVFPHGFTSTPSSLANSSTVHSGDEKRPPAPSHASVGRVRPRSDTLMRPSSSIPPVPPLPPIADELSASTHGAVLSRVQSLNRSLRHSQSGRIESVQEGQLGFKHAETPGRMKRNSLVLDRAKSLSLAAAAHNPEGAFGPSKFARKTSVVAVDRSEVQRLLR</sequence>
<feature type="region of interest" description="Disordered" evidence="1">
    <location>
        <begin position="249"/>
        <end position="314"/>
    </location>
</feature>